<feature type="non-terminal residue" evidence="2">
    <location>
        <position position="85"/>
    </location>
</feature>
<keyword evidence="1" id="KW-1133">Transmembrane helix</keyword>
<keyword evidence="1" id="KW-0472">Membrane</keyword>
<evidence type="ECO:0000256" key="1">
    <source>
        <dbReference type="SAM" id="Phobius"/>
    </source>
</evidence>
<name>A0A383C7V1_9ZZZZ</name>
<evidence type="ECO:0008006" key="3">
    <source>
        <dbReference type="Google" id="ProtNLM"/>
    </source>
</evidence>
<dbReference type="AlphaFoldDB" id="A0A383C7V1"/>
<keyword evidence="1" id="KW-0812">Transmembrane</keyword>
<feature type="non-terminal residue" evidence="2">
    <location>
        <position position="1"/>
    </location>
</feature>
<sequence>VKNDEKTNSVGVLIVFLAFLSYYVTGSLLLPYGAGPDYTAHYDGADFIYQHGRLAVLPEDEEKLHFTAYGSSRTLRPPLSYLTSA</sequence>
<reference evidence="2" key="1">
    <citation type="submission" date="2018-05" db="EMBL/GenBank/DDBJ databases">
        <authorList>
            <person name="Lanie J.A."/>
            <person name="Ng W.-L."/>
            <person name="Kazmierczak K.M."/>
            <person name="Andrzejewski T.M."/>
            <person name="Davidsen T.M."/>
            <person name="Wayne K.J."/>
            <person name="Tettelin H."/>
            <person name="Glass J.I."/>
            <person name="Rusch D."/>
            <person name="Podicherti R."/>
            <person name="Tsui H.-C.T."/>
            <person name="Winkler M.E."/>
        </authorList>
    </citation>
    <scope>NUCLEOTIDE SEQUENCE</scope>
</reference>
<evidence type="ECO:0000313" key="2">
    <source>
        <dbReference type="EMBL" id="SVE28476.1"/>
    </source>
</evidence>
<gene>
    <name evidence="2" type="ORF">METZ01_LOCUS481330</name>
</gene>
<feature type="transmembrane region" description="Helical" evidence="1">
    <location>
        <begin position="12"/>
        <end position="34"/>
    </location>
</feature>
<dbReference type="EMBL" id="UINC01206720">
    <property type="protein sequence ID" value="SVE28476.1"/>
    <property type="molecule type" value="Genomic_DNA"/>
</dbReference>
<accession>A0A383C7V1</accession>
<organism evidence="2">
    <name type="scientific">marine metagenome</name>
    <dbReference type="NCBI Taxonomy" id="408172"/>
    <lineage>
        <taxon>unclassified sequences</taxon>
        <taxon>metagenomes</taxon>
        <taxon>ecological metagenomes</taxon>
    </lineage>
</organism>
<protein>
    <recommendedName>
        <fullName evidence="3">Glycosyl transferase family 39/83 domain-containing protein</fullName>
    </recommendedName>
</protein>
<proteinExistence type="predicted"/>